<reference evidence="2" key="1">
    <citation type="journal article" date="2019" name="Int. J. Syst. Evol. Microbiol.">
        <title>The Global Catalogue of Microorganisms (GCM) 10K type strain sequencing project: providing services to taxonomists for standard genome sequencing and annotation.</title>
        <authorList>
            <consortium name="The Broad Institute Genomics Platform"/>
            <consortium name="The Broad Institute Genome Sequencing Center for Infectious Disease"/>
            <person name="Wu L."/>
            <person name="Ma J."/>
        </authorList>
    </citation>
    <scope>NUCLEOTIDE SEQUENCE [LARGE SCALE GENOMIC DNA]</scope>
    <source>
        <strain evidence="2">CCUG 60742</strain>
    </source>
</reference>
<dbReference type="Proteomes" id="UP001597073">
    <property type="component" value="Unassembled WGS sequence"/>
</dbReference>
<evidence type="ECO:0000313" key="2">
    <source>
        <dbReference type="Proteomes" id="UP001597073"/>
    </source>
</evidence>
<name>A0ABW2ZG60_9SPHI</name>
<organism evidence="1 2">
    <name type="scientific">Mucilaginibacter lutimaris</name>
    <dbReference type="NCBI Taxonomy" id="931629"/>
    <lineage>
        <taxon>Bacteria</taxon>
        <taxon>Pseudomonadati</taxon>
        <taxon>Bacteroidota</taxon>
        <taxon>Sphingobacteriia</taxon>
        <taxon>Sphingobacteriales</taxon>
        <taxon>Sphingobacteriaceae</taxon>
        <taxon>Mucilaginibacter</taxon>
    </lineage>
</organism>
<dbReference type="EMBL" id="JBHTIA010000005">
    <property type="protein sequence ID" value="MFD0765195.1"/>
    <property type="molecule type" value="Genomic_DNA"/>
</dbReference>
<keyword evidence="2" id="KW-1185">Reference proteome</keyword>
<evidence type="ECO:0000313" key="1">
    <source>
        <dbReference type="EMBL" id="MFD0765195.1"/>
    </source>
</evidence>
<dbReference type="RefSeq" id="WP_377142001.1">
    <property type="nucleotide sequence ID" value="NZ_JBHTIA010000005.1"/>
</dbReference>
<accession>A0ABW2ZG60</accession>
<comment type="caution">
    <text evidence="1">The sequence shown here is derived from an EMBL/GenBank/DDBJ whole genome shotgun (WGS) entry which is preliminary data.</text>
</comment>
<proteinExistence type="predicted"/>
<gene>
    <name evidence="1" type="ORF">ACFQZI_10065</name>
</gene>
<protein>
    <submittedName>
        <fullName evidence="1">Uncharacterized protein</fullName>
    </submittedName>
</protein>
<sequence length="150" mass="16724">MSIKSFLKNIWGAIQSLFSKFPSEIKMAVQVAVMVTESVKKFIDSPLADVLTAIIPGDTDDKIKKMLRSELPGILINLKLANECGNLSDPEEITKCAINTLQKMDKDIRSVFLHNLSVLIAQIAADGKLTWSDGVTVVEWYYKYKFKPAS</sequence>